<dbReference type="PANTHER" id="PTHR42919">
    <property type="entry name" value="N-ALPHA-ACETYLTRANSFERASE"/>
    <property type="match status" value="1"/>
</dbReference>
<dbReference type="RefSeq" id="WP_187660145.1">
    <property type="nucleotide sequence ID" value="NZ_JACTAB010000003.1"/>
</dbReference>
<gene>
    <name evidence="4" type="ORF">WMW71_04855</name>
</gene>
<protein>
    <submittedName>
        <fullName evidence="4">GNAT family N-acetyltransferase</fullName>
    </submittedName>
</protein>
<organism evidence="4 5">
    <name type="scientific">Flavobacterium buctense</name>
    <dbReference type="NCBI Taxonomy" id="1648146"/>
    <lineage>
        <taxon>Bacteria</taxon>
        <taxon>Pseudomonadati</taxon>
        <taxon>Bacteroidota</taxon>
        <taxon>Flavobacteriia</taxon>
        <taxon>Flavobacteriales</taxon>
        <taxon>Flavobacteriaceae</taxon>
        <taxon>Flavobacterium</taxon>
    </lineage>
</organism>
<comment type="caution">
    <text evidence="4">The sequence shown here is derived from an EMBL/GenBank/DDBJ whole genome shotgun (WGS) entry which is preliminary data.</text>
</comment>
<dbReference type="Proteomes" id="UP001491349">
    <property type="component" value="Unassembled WGS sequence"/>
</dbReference>
<keyword evidence="5" id="KW-1185">Reference proteome</keyword>
<keyword evidence="1" id="KW-0808">Transferase</keyword>
<dbReference type="SUPFAM" id="SSF55729">
    <property type="entry name" value="Acyl-CoA N-acyltransferases (Nat)"/>
    <property type="match status" value="1"/>
</dbReference>
<proteinExistence type="predicted"/>
<dbReference type="InterPro" id="IPR000182">
    <property type="entry name" value="GNAT_dom"/>
</dbReference>
<evidence type="ECO:0000256" key="1">
    <source>
        <dbReference type="ARBA" id="ARBA00022679"/>
    </source>
</evidence>
<evidence type="ECO:0000313" key="5">
    <source>
        <dbReference type="Proteomes" id="UP001491349"/>
    </source>
</evidence>
<dbReference type="Gene3D" id="3.40.630.30">
    <property type="match status" value="1"/>
</dbReference>
<evidence type="ECO:0000256" key="2">
    <source>
        <dbReference type="ARBA" id="ARBA00023315"/>
    </source>
</evidence>
<name>A0ABU9E191_9FLAO</name>
<feature type="domain" description="N-acetyltransferase" evidence="3">
    <location>
        <begin position="2"/>
        <end position="165"/>
    </location>
</feature>
<evidence type="ECO:0000259" key="3">
    <source>
        <dbReference type="PROSITE" id="PS51186"/>
    </source>
</evidence>
<dbReference type="PANTHER" id="PTHR42919:SF8">
    <property type="entry name" value="N-ALPHA-ACETYLTRANSFERASE 50"/>
    <property type="match status" value="1"/>
</dbReference>
<dbReference type="InterPro" id="IPR051556">
    <property type="entry name" value="N-term/lysine_N-AcTrnsfr"/>
</dbReference>
<keyword evidence="2" id="KW-0012">Acyltransferase</keyword>
<evidence type="ECO:0000313" key="4">
    <source>
        <dbReference type="EMBL" id="MEK8179662.1"/>
    </source>
</evidence>
<dbReference type="InterPro" id="IPR016181">
    <property type="entry name" value="Acyl_CoA_acyltransferase"/>
</dbReference>
<accession>A0ABU9E191</accession>
<sequence length="165" mass="18842">MVVIENNTDANFTDVRAIANEVWPKTYGSILSQAQLDYMMNMMYSVEALQLQSNEKNHHFILAKEDDISVGFASYEFEANATNKTKIHKIYVLSSQQGKGTGKTLLDFIAREARCQNNSAVFLNVNKYNSAQHFYTKQGFEITEEIVIDIGQGYVMDDYIMEKKI</sequence>
<dbReference type="EMBL" id="JBBPCB010000002">
    <property type="protein sequence ID" value="MEK8179662.1"/>
    <property type="molecule type" value="Genomic_DNA"/>
</dbReference>
<dbReference type="PROSITE" id="PS51186">
    <property type="entry name" value="GNAT"/>
    <property type="match status" value="1"/>
</dbReference>
<dbReference type="CDD" id="cd04301">
    <property type="entry name" value="NAT_SF"/>
    <property type="match status" value="1"/>
</dbReference>
<dbReference type="Pfam" id="PF00583">
    <property type="entry name" value="Acetyltransf_1"/>
    <property type="match status" value="1"/>
</dbReference>
<reference evidence="4 5" key="1">
    <citation type="submission" date="2024-04" db="EMBL/GenBank/DDBJ databases">
        <title>draft genome sequnece of Flavobacterium buctense JCM 30750.</title>
        <authorList>
            <person name="Kim D.-U."/>
        </authorList>
    </citation>
    <scope>NUCLEOTIDE SEQUENCE [LARGE SCALE GENOMIC DNA]</scope>
    <source>
        <strain evidence="4 5">JCM 30750</strain>
    </source>
</reference>